<protein>
    <submittedName>
        <fullName evidence="1">Uncharacterized protein</fullName>
    </submittedName>
</protein>
<dbReference type="EMBL" id="GGEC01021389">
    <property type="protein sequence ID" value="MBX01873.1"/>
    <property type="molecule type" value="Transcribed_RNA"/>
</dbReference>
<name>A0A2P2K867_RHIMU</name>
<reference evidence="1" key="1">
    <citation type="submission" date="2018-02" db="EMBL/GenBank/DDBJ databases">
        <title>Rhizophora mucronata_Transcriptome.</title>
        <authorList>
            <person name="Meera S.P."/>
            <person name="Sreeshan A."/>
            <person name="Augustine A."/>
        </authorList>
    </citation>
    <scope>NUCLEOTIDE SEQUENCE</scope>
    <source>
        <tissue evidence="1">Leaf</tissue>
    </source>
</reference>
<evidence type="ECO:0000313" key="1">
    <source>
        <dbReference type="EMBL" id="MBX01873.1"/>
    </source>
</evidence>
<accession>A0A2P2K867</accession>
<dbReference type="AlphaFoldDB" id="A0A2P2K867"/>
<organism evidence="1">
    <name type="scientific">Rhizophora mucronata</name>
    <name type="common">Asiatic mangrove</name>
    <dbReference type="NCBI Taxonomy" id="61149"/>
    <lineage>
        <taxon>Eukaryota</taxon>
        <taxon>Viridiplantae</taxon>
        <taxon>Streptophyta</taxon>
        <taxon>Embryophyta</taxon>
        <taxon>Tracheophyta</taxon>
        <taxon>Spermatophyta</taxon>
        <taxon>Magnoliopsida</taxon>
        <taxon>eudicotyledons</taxon>
        <taxon>Gunneridae</taxon>
        <taxon>Pentapetalae</taxon>
        <taxon>rosids</taxon>
        <taxon>fabids</taxon>
        <taxon>Malpighiales</taxon>
        <taxon>Rhizophoraceae</taxon>
        <taxon>Rhizophora</taxon>
    </lineage>
</organism>
<proteinExistence type="predicted"/>
<sequence length="66" mass="7865">MVMLPNTLQHPKQRRKIVGLGEKMEFSYQAQKLSYRRARKELIFQNLEVKSKENQENTGELSEQRT</sequence>